<dbReference type="PANTHER" id="PTHR33711">
    <property type="entry name" value="DIOXYGENASE, PUTATIVE (AFU_ORTHOLOGUE AFUA_2G02910)-RELATED"/>
    <property type="match status" value="1"/>
</dbReference>
<organism evidence="5 6">
    <name type="scientific">Ganoderma sinense ZZ0214-1</name>
    <dbReference type="NCBI Taxonomy" id="1077348"/>
    <lineage>
        <taxon>Eukaryota</taxon>
        <taxon>Fungi</taxon>
        <taxon>Dikarya</taxon>
        <taxon>Basidiomycota</taxon>
        <taxon>Agaricomycotina</taxon>
        <taxon>Agaricomycetes</taxon>
        <taxon>Polyporales</taxon>
        <taxon>Polyporaceae</taxon>
        <taxon>Ganoderma</taxon>
    </lineage>
</organism>
<sequence>MTLTQPTTLVDWAPYGSVSLFTRLLSHLRSTWINLVHDNPIAWKIGLRGRANAFEDMEGPFFLIGAPSRQVADGQAVLASPEVLNQFEPFLLALTIKDTRGDPVPHATIDAWQANSVGSYYFASWTLRGKATTDAQGRLEVLTVRPGDYAGRSAHVHMRIEGPVKGKHAPLTTQVYVLRGNDPSHLGQDVPARFFRSRQDGLVVTCYAASEGQGEDQGEEDASKPYRDLQKVPAEESDLCDAVSRWDAKLKGHGVSKPILSVGRHEIMLTAL</sequence>
<dbReference type="Proteomes" id="UP000230002">
    <property type="component" value="Unassembled WGS sequence"/>
</dbReference>
<keyword evidence="3" id="KW-0560">Oxidoreductase</keyword>
<proteinExistence type="inferred from homology"/>
<accession>A0A2G8SV24</accession>
<dbReference type="SUPFAM" id="SSF49482">
    <property type="entry name" value="Aromatic compound dioxygenase"/>
    <property type="match status" value="1"/>
</dbReference>
<evidence type="ECO:0000313" key="5">
    <source>
        <dbReference type="EMBL" id="PIL37621.1"/>
    </source>
</evidence>
<dbReference type="Pfam" id="PF00775">
    <property type="entry name" value="Dioxygenase_C"/>
    <property type="match status" value="1"/>
</dbReference>
<dbReference type="InterPro" id="IPR015889">
    <property type="entry name" value="Intradiol_dOase_core"/>
</dbReference>
<name>A0A2G8SV24_9APHY</name>
<evidence type="ECO:0000313" key="6">
    <source>
        <dbReference type="Proteomes" id="UP000230002"/>
    </source>
</evidence>
<protein>
    <recommendedName>
        <fullName evidence="4">Intradiol ring-cleavage dioxygenases domain-containing protein</fullName>
    </recommendedName>
</protein>
<dbReference type="InterPro" id="IPR000627">
    <property type="entry name" value="Intradiol_dOase_C"/>
</dbReference>
<gene>
    <name evidence="5" type="ORF">GSI_01315</name>
</gene>
<dbReference type="EMBL" id="AYKW01000001">
    <property type="protein sequence ID" value="PIL37621.1"/>
    <property type="molecule type" value="Genomic_DNA"/>
</dbReference>
<feature type="domain" description="Intradiol ring-cleavage dioxygenases" evidence="4">
    <location>
        <begin position="83"/>
        <end position="205"/>
    </location>
</feature>
<dbReference type="InterPro" id="IPR050770">
    <property type="entry name" value="Intradiol_RC_Dioxygenase"/>
</dbReference>
<keyword evidence="6" id="KW-1185">Reference proteome</keyword>
<dbReference type="OrthoDB" id="121380at2759"/>
<keyword evidence="2" id="KW-0223">Dioxygenase</keyword>
<comment type="similarity">
    <text evidence="1">Belongs to the intradiol ring-cleavage dioxygenase family.</text>
</comment>
<evidence type="ECO:0000256" key="1">
    <source>
        <dbReference type="ARBA" id="ARBA00007825"/>
    </source>
</evidence>
<dbReference type="CDD" id="cd00421">
    <property type="entry name" value="intradiol_dioxygenase"/>
    <property type="match status" value="1"/>
</dbReference>
<dbReference type="Gene3D" id="2.60.130.10">
    <property type="entry name" value="Aromatic compound dioxygenase"/>
    <property type="match status" value="1"/>
</dbReference>
<comment type="caution">
    <text evidence="5">The sequence shown here is derived from an EMBL/GenBank/DDBJ whole genome shotgun (WGS) entry which is preliminary data.</text>
</comment>
<evidence type="ECO:0000256" key="3">
    <source>
        <dbReference type="ARBA" id="ARBA00023002"/>
    </source>
</evidence>
<dbReference type="GO" id="GO:0016702">
    <property type="term" value="F:oxidoreductase activity, acting on single donors with incorporation of molecular oxygen, incorporation of two atoms of oxygen"/>
    <property type="evidence" value="ECO:0007669"/>
    <property type="project" value="InterPro"/>
</dbReference>
<dbReference type="GO" id="GO:0008199">
    <property type="term" value="F:ferric iron binding"/>
    <property type="evidence" value="ECO:0007669"/>
    <property type="project" value="InterPro"/>
</dbReference>
<evidence type="ECO:0000256" key="2">
    <source>
        <dbReference type="ARBA" id="ARBA00022964"/>
    </source>
</evidence>
<evidence type="ECO:0000259" key="4">
    <source>
        <dbReference type="Pfam" id="PF00775"/>
    </source>
</evidence>
<dbReference type="AlphaFoldDB" id="A0A2G8SV24"/>
<dbReference type="PANTHER" id="PTHR33711:SF10">
    <property type="entry name" value="INTRADIOL RING-CLEAVAGE DIOXYGENASES DOMAIN-CONTAINING PROTEIN"/>
    <property type="match status" value="1"/>
</dbReference>
<reference evidence="5 6" key="1">
    <citation type="journal article" date="2015" name="Sci. Rep.">
        <title>Chromosome-level genome map provides insights into diverse defense mechanisms in the medicinal fungus Ganoderma sinense.</title>
        <authorList>
            <person name="Zhu Y."/>
            <person name="Xu J."/>
            <person name="Sun C."/>
            <person name="Zhou S."/>
            <person name="Xu H."/>
            <person name="Nelson D.R."/>
            <person name="Qian J."/>
            <person name="Song J."/>
            <person name="Luo H."/>
            <person name="Xiang L."/>
            <person name="Li Y."/>
            <person name="Xu Z."/>
            <person name="Ji A."/>
            <person name="Wang L."/>
            <person name="Lu S."/>
            <person name="Hayward A."/>
            <person name="Sun W."/>
            <person name="Li X."/>
            <person name="Schwartz D.C."/>
            <person name="Wang Y."/>
            <person name="Chen S."/>
        </authorList>
    </citation>
    <scope>NUCLEOTIDE SEQUENCE [LARGE SCALE GENOMIC DNA]</scope>
    <source>
        <strain evidence="5 6">ZZ0214-1</strain>
    </source>
</reference>